<protein>
    <submittedName>
        <fullName evidence="4">D-amino acid dehydrogenase</fullName>
    </submittedName>
</protein>
<dbReference type="PANTHER" id="PTHR13847">
    <property type="entry name" value="SARCOSINE DEHYDROGENASE-RELATED"/>
    <property type="match status" value="1"/>
</dbReference>
<accession>A0A6S6QQQ8</accession>
<dbReference type="InterPro" id="IPR036188">
    <property type="entry name" value="FAD/NAD-bd_sf"/>
</dbReference>
<dbReference type="GO" id="GO:0005886">
    <property type="term" value="C:plasma membrane"/>
    <property type="evidence" value="ECO:0007669"/>
    <property type="project" value="TreeGrafter"/>
</dbReference>
<dbReference type="Proteomes" id="UP000515317">
    <property type="component" value="Chromosome"/>
</dbReference>
<evidence type="ECO:0000313" key="5">
    <source>
        <dbReference type="Proteomes" id="UP000515317"/>
    </source>
</evidence>
<dbReference type="Pfam" id="PF01266">
    <property type="entry name" value="DAO"/>
    <property type="match status" value="1"/>
</dbReference>
<evidence type="ECO:0000313" key="4">
    <source>
        <dbReference type="EMBL" id="BCJ91896.1"/>
    </source>
</evidence>
<reference evidence="4 5" key="1">
    <citation type="submission" date="2020-08" db="EMBL/GenBank/DDBJ databases">
        <title>Genome sequence of Rhizobiales bacterium strain IZ6.</title>
        <authorList>
            <person name="Nakai R."/>
            <person name="Naganuma T."/>
        </authorList>
    </citation>
    <scope>NUCLEOTIDE SEQUENCE [LARGE SCALE GENOMIC DNA]</scope>
    <source>
        <strain evidence="4 5">IZ6</strain>
    </source>
</reference>
<gene>
    <name evidence="4" type="primary">dadA3</name>
    <name evidence="4" type="ORF">IZ6_26310</name>
</gene>
<keyword evidence="5" id="KW-1185">Reference proteome</keyword>
<keyword evidence="2" id="KW-0560">Oxidoreductase</keyword>
<evidence type="ECO:0000256" key="2">
    <source>
        <dbReference type="ARBA" id="ARBA00023002"/>
    </source>
</evidence>
<dbReference type="Gene3D" id="3.50.50.60">
    <property type="entry name" value="FAD/NAD(P)-binding domain"/>
    <property type="match status" value="2"/>
</dbReference>
<dbReference type="GO" id="GO:0005737">
    <property type="term" value="C:cytoplasm"/>
    <property type="evidence" value="ECO:0007669"/>
    <property type="project" value="TreeGrafter"/>
</dbReference>
<feature type="domain" description="FAD dependent oxidoreductase" evidence="3">
    <location>
        <begin position="4"/>
        <end position="403"/>
    </location>
</feature>
<dbReference type="NCBIfam" id="NF009074">
    <property type="entry name" value="PRK12409.1"/>
    <property type="match status" value="1"/>
</dbReference>
<dbReference type="GO" id="GO:0008718">
    <property type="term" value="F:D-amino-acid dehydrogenase activity"/>
    <property type="evidence" value="ECO:0007669"/>
    <property type="project" value="TreeGrafter"/>
</dbReference>
<dbReference type="Gene3D" id="3.30.9.10">
    <property type="entry name" value="D-Amino Acid Oxidase, subunit A, domain 2"/>
    <property type="match status" value="1"/>
</dbReference>
<comment type="similarity">
    <text evidence="1">Belongs to the DadA oxidoreductase family.</text>
</comment>
<organism evidence="4 5">
    <name type="scientific">Terrihabitans soli</name>
    <dbReference type="NCBI Taxonomy" id="708113"/>
    <lineage>
        <taxon>Bacteria</taxon>
        <taxon>Pseudomonadati</taxon>
        <taxon>Pseudomonadota</taxon>
        <taxon>Alphaproteobacteria</taxon>
        <taxon>Hyphomicrobiales</taxon>
        <taxon>Terrihabitans</taxon>
    </lineage>
</organism>
<name>A0A6S6QQQ8_9HYPH</name>
<evidence type="ECO:0000259" key="3">
    <source>
        <dbReference type="Pfam" id="PF01266"/>
    </source>
</evidence>
<evidence type="ECO:0000256" key="1">
    <source>
        <dbReference type="ARBA" id="ARBA00009410"/>
    </source>
</evidence>
<dbReference type="GO" id="GO:0055130">
    <property type="term" value="P:D-alanine catabolic process"/>
    <property type="evidence" value="ECO:0007669"/>
    <property type="project" value="TreeGrafter"/>
</dbReference>
<dbReference type="KEGG" id="tso:IZ6_26310"/>
<dbReference type="RefSeq" id="WP_222875514.1">
    <property type="nucleotide sequence ID" value="NZ_AP023361.1"/>
</dbReference>
<dbReference type="EMBL" id="AP023361">
    <property type="protein sequence ID" value="BCJ91896.1"/>
    <property type="molecule type" value="Genomic_DNA"/>
</dbReference>
<dbReference type="PANTHER" id="PTHR13847:SF280">
    <property type="entry name" value="D-AMINO ACID DEHYDROGENASE"/>
    <property type="match status" value="1"/>
</dbReference>
<dbReference type="SUPFAM" id="SSF54373">
    <property type="entry name" value="FAD-linked reductases, C-terminal domain"/>
    <property type="match status" value="1"/>
</dbReference>
<dbReference type="SUPFAM" id="SSF51905">
    <property type="entry name" value="FAD/NAD(P)-binding domain"/>
    <property type="match status" value="1"/>
</dbReference>
<sequence length="425" mass="47075">MRHIAVLGAGITGVTTAYALSEKGYAVTVFDRNRYAAMETSFANGGQLSASNAEVWNNWGTVWKGIKWMFRKDAPLLVNLKPSWHKYSWMAEFVANIPDYRANTIATTKLAIQGRKYMFDMAEREGIDFDLEKRGILHVYGTKKEFDHASEVNLMLTEGGLDRRPVTPAEISALEPALQGKFYGGFFTPSDSTGDIHKFTRGLADACKKRGVVFVLDADVKKLEAGAKPRITWLDNAGTDRGRTKSQEFDALVVCAGSHSRAFAAQLGDRVNIYPVKGYSITILMDDEESRAGAPWVSLLDDHAKIVTSRYHDRFRVAGTAEFNGYNRDIRHDRIKPLIDWVNTYFPRVNTSQSIPWAGLRPMMPNMLPRVGAGSKPGIFYNTGHGHLGWTLSAATAELIAARISSDLPPETGQRAAVPREALAV</sequence>
<proteinExistence type="inferred from homology"/>
<dbReference type="AlphaFoldDB" id="A0A6S6QQQ8"/>
<dbReference type="InterPro" id="IPR006076">
    <property type="entry name" value="FAD-dep_OxRdtase"/>
</dbReference>